<dbReference type="InterPro" id="IPR036629">
    <property type="entry name" value="YjbJ_sf"/>
</dbReference>
<organism evidence="4 5">
    <name type="scientific">Streptomyces albiflavescens</name>
    <dbReference type="NCBI Taxonomy" id="1623582"/>
    <lineage>
        <taxon>Bacteria</taxon>
        <taxon>Bacillati</taxon>
        <taxon>Actinomycetota</taxon>
        <taxon>Actinomycetes</taxon>
        <taxon>Kitasatosporales</taxon>
        <taxon>Streptomycetaceae</taxon>
        <taxon>Streptomyces</taxon>
    </lineage>
</organism>
<evidence type="ECO:0000259" key="3">
    <source>
        <dbReference type="Pfam" id="PF05532"/>
    </source>
</evidence>
<dbReference type="Gene3D" id="1.10.1470.10">
    <property type="entry name" value="YjbJ"/>
    <property type="match status" value="1"/>
</dbReference>
<comment type="caution">
    <text evidence="4">The sequence shown here is derived from an EMBL/GenBank/DDBJ whole genome shotgun (WGS) entry which is preliminary data.</text>
</comment>
<feature type="compositionally biased region" description="Basic residues" evidence="2">
    <location>
        <begin position="1"/>
        <end position="11"/>
    </location>
</feature>
<evidence type="ECO:0000256" key="1">
    <source>
        <dbReference type="ARBA" id="ARBA00009129"/>
    </source>
</evidence>
<dbReference type="AlphaFoldDB" id="A0A917XR16"/>
<evidence type="ECO:0000313" key="5">
    <source>
        <dbReference type="Proteomes" id="UP000600365"/>
    </source>
</evidence>
<dbReference type="EMBL" id="BMMM01000001">
    <property type="protein sequence ID" value="GGN49125.1"/>
    <property type="molecule type" value="Genomic_DNA"/>
</dbReference>
<feature type="compositionally biased region" description="Basic and acidic residues" evidence="2">
    <location>
        <begin position="34"/>
        <end position="60"/>
    </location>
</feature>
<sequence length="60" mass="6637">MIRVAKNQKARAKTEQAKGKAEEAAGRAVGNERLTAKGKADQVKGDTRQAKEKMKEIFKH</sequence>
<protein>
    <submittedName>
        <fullName evidence="4">UPF0337 protein</fullName>
    </submittedName>
</protein>
<proteinExistence type="inferred from homology"/>
<comment type="similarity">
    <text evidence="1">Belongs to the UPF0337 (CsbD) family.</text>
</comment>
<dbReference type="Pfam" id="PF05532">
    <property type="entry name" value="CsbD"/>
    <property type="match status" value="1"/>
</dbReference>
<dbReference type="Proteomes" id="UP000600365">
    <property type="component" value="Unassembled WGS sequence"/>
</dbReference>
<evidence type="ECO:0000256" key="2">
    <source>
        <dbReference type="SAM" id="MobiDB-lite"/>
    </source>
</evidence>
<feature type="domain" description="CsbD-like" evidence="3">
    <location>
        <begin position="9"/>
        <end position="60"/>
    </location>
</feature>
<feature type="region of interest" description="Disordered" evidence="2">
    <location>
        <begin position="1"/>
        <end position="60"/>
    </location>
</feature>
<keyword evidence="5" id="KW-1185">Reference proteome</keyword>
<dbReference type="SUPFAM" id="SSF69047">
    <property type="entry name" value="Hypothetical protein YjbJ"/>
    <property type="match status" value="1"/>
</dbReference>
<evidence type="ECO:0000313" key="4">
    <source>
        <dbReference type="EMBL" id="GGN49125.1"/>
    </source>
</evidence>
<feature type="compositionally biased region" description="Basic and acidic residues" evidence="2">
    <location>
        <begin position="12"/>
        <end position="25"/>
    </location>
</feature>
<gene>
    <name evidence="4" type="ORF">GCM10011579_002580</name>
</gene>
<dbReference type="InterPro" id="IPR008462">
    <property type="entry name" value="CsbD"/>
</dbReference>
<reference evidence="4 5" key="1">
    <citation type="journal article" date="2014" name="Int. J. Syst. Evol. Microbiol.">
        <title>Complete genome sequence of Corynebacterium casei LMG S-19264T (=DSM 44701T), isolated from a smear-ripened cheese.</title>
        <authorList>
            <consortium name="US DOE Joint Genome Institute (JGI-PGF)"/>
            <person name="Walter F."/>
            <person name="Albersmeier A."/>
            <person name="Kalinowski J."/>
            <person name="Ruckert C."/>
        </authorList>
    </citation>
    <scope>NUCLEOTIDE SEQUENCE [LARGE SCALE GENOMIC DNA]</scope>
    <source>
        <strain evidence="4 5">CGMCC 4.7111</strain>
    </source>
</reference>
<accession>A0A917XR16</accession>
<name>A0A917XR16_9ACTN</name>